<evidence type="ECO:0000313" key="1">
    <source>
        <dbReference type="EMBL" id="KAK9138555.1"/>
    </source>
</evidence>
<comment type="caution">
    <text evidence="2">The sequence shown here is derived from an EMBL/GenBank/DDBJ whole genome shotgun (WGS) entry which is preliminary data.</text>
</comment>
<organism evidence="2 3">
    <name type="scientific">Stephania japonica</name>
    <dbReference type="NCBI Taxonomy" id="461633"/>
    <lineage>
        <taxon>Eukaryota</taxon>
        <taxon>Viridiplantae</taxon>
        <taxon>Streptophyta</taxon>
        <taxon>Embryophyta</taxon>
        <taxon>Tracheophyta</taxon>
        <taxon>Spermatophyta</taxon>
        <taxon>Magnoliopsida</taxon>
        <taxon>Ranunculales</taxon>
        <taxon>Menispermaceae</taxon>
        <taxon>Menispermoideae</taxon>
        <taxon>Cissampelideae</taxon>
        <taxon>Stephania</taxon>
    </lineage>
</organism>
<accession>A0AAP0PFA6</accession>
<gene>
    <name evidence="1" type="ORF">Sjap_009149</name>
    <name evidence="2" type="ORF">Sjap_009159</name>
</gene>
<dbReference type="EMBL" id="JBBNAE010000003">
    <property type="protein sequence ID" value="KAK9138565.1"/>
    <property type="molecule type" value="Genomic_DNA"/>
</dbReference>
<evidence type="ECO:0000313" key="2">
    <source>
        <dbReference type="EMBL" id="KAK9138565.1"/>
    </source>
</evidence>
<proteinExistence type="predicted"/>
<protein>
    <submittedName>
        <fullName evidence="2">Uncharacterized protein</fullName>
    </submittedName>
</protein>
<dbReference type="AlphaFoldDB" id="A0AAP0PFA6"/>
<name>A0AAP0PFA6_9MAGN</name>
<dbReference type="Proteomes" id="UP001417504">
    <property type="component" value="Unassembled WGS sequence"/>
</dbReference>
<evidence type="ECO:0000313" key="3">
    <source>
        <dbReference type="Proteomes" id="UP001417504"/>
    </source>
</evidence>
<keyword evidence="3" id="KW-1185">Reference proteome</keyword>
<dbReference type="EMBL" id="JBBNAE010000003">
    <property type="protein sequence ID" value="KAK9138555.1"/>
    <property type="molecule type" value="Genomic_DNA"/>
</dbReference>
<reference evidence="2 3" key="1">
    <citation type="submission" date="2024-01" db="EMBL/GenBank/DDBJ databases">
        <title>Genome assemblies of Stephania.</title>
        <authorList>
            <person name="Yang L."/>
        </authorList>
    </citation>
    <scope>NUCLEOTIDE SEQUENCE [LARGE SCALE GENOMIC DNA]</scope>
    <source>
        <strain evidence="2">QJT</strain>
        <tissue evidence="2">Leaf</tissue>
    </source>
</reference>
<sequence>MPIKTGTPRKTRARKCMTPIANLTRRRDNIVNETTFNSSLLLERNLTANLSISVIVYECFSLLGG</sequence>